<protein>
    <submittedName>
        <fullName evidence="1">Uncharacterized protein</fullName>
    </submittedName>
</protein>
<evidence type="ECO:0000313" key="1">
    <source>
        <dbReference type="EMBL" id="WBW73433.1"/>
    </source>
</evidence>
<gene>
    <name evidence="1" type="ORF">SOMG_03204</name>
</gene>
<name>A0AAE9WES9_9SCHI</name>
<keyword evidence="2" id="KW-1185">Reference proteome</keyword>
<dbReference type="GeneID" id="80876684"/>
<dbReference type="Proteomes" id="UP001212411">
    <property type="component" value="Chromosome 2"/>
</dbReference>
<accession>A0AAE9WES9</accession>
<dbReference type="EMBL" id="CP115612">
    <property type="protein sequence ID" value="WBW73433.1"/>
    <property type="molecule type" value="Genomic_DNA"/>
</dbReference>
<reference evidence="1 2" key="1">
    <citation type="journal article" date="2023" name="G3 (Bethesda)">
        <title>A high-quality reference genome for the fission yeast Schizosaccharomyces osmophilus.</title>
        <authorList>
            <person name="Jia G.S."/>
            <person name="Zhang W.C."/>
            <person name="Liang Y."/>
            <person name="Liu X.H."/>
            <person name="Rhind N."/>
            <person name="Pidoux A."/>
            <person name="Brysch-Herzberg M."/>
            <person name="Du L.L."/>
        </authorList>
    </citation>
    <scope>NUCLEOTIDE SEQUENCE [LARGE SCALE GENOMIC DNA]</scope>
    <source>
        <strain evidence="1 2">CBS 15793</strain>
    </source>
</reference>
<proteinExistence type="predicted"/>
<dbReference type="KEGG" id="som:SOMG_03204"/>
<organism evidence="1 2">
    <name type="scientific">Schizosaccharomyces osmophilus</name>
    <dbReference type="NCBI Taxonomy" id="2545709"/>
    <lineage>
        <taxon>Eukaryota</taxon>
        <taxon>Fungi</taxon>
        <taxon>Dikarya</taxon>
        <taxon>Ascomycota</taxon>
        <taxon>Taphrinomycotina</taxon>
        <taxon>Schizosaccharomycetes</taxon>
        <taxon>Schizosaccharomycetales</taxon>
        <taxon>Schizosaccharomycetaceae</taxon>
        <taxon>Schizosaccharomyces</taxon>
    </lineage>
</organism>
<evidence type="ECO:0000313" key="2">
    <source>
        <dbReference type="Proteomes" id="UP001212411"/>
    </source>
</evidence>
<dbReference type="AlphaFoldDB" id="A0AAE9WES9"/>
<dbReference type="RefSeq" id="XP_056037676.1">
    <property type="nucleotide sequence ID" value="XM_056181995.1"/>
</dbReference>
<sequence length="66" mass="7560">MSTTSVYTYTVHDEFSVAMRVRCCSADDLFAIHALYWHSANKIQFLTLFHILLEAQGDVYKVNSLS</sequence>